<keyword evidence="2" id="KW-0489">Methyltransferase</keyword>
<evidence type="ECO:0000313" key="2">
    <source>
        <dbReference type="EMBL" id="MBB5800498.1"/>
    </source>
</evidence>
<dbReference type="Proteomes" id="UP000552097">
    <property type="component" value="Unassembled WGS sequence"/>
</dbReference>
<comment type="caution">
    <text evidence="2">The sequence shown here is derived from an EMBL/GenBank/DDBJ whole genome shotgun (WGS) entry which is preliminary data.</text>
</comment>
<keyword evidence="2" id="KW-0808">Transferase</keyword>
<dbReference type="CDD" id="cd02440">
    <property type="entry name" value="AdoMet_MTases"/>
    <property type="match status" value="1"/>
</dbReference>
<proteinExistence type="predicted"/>
<dbReference type="GO" id="GO:0008757">
    <property type="term" value="F:S-adenosylmethionine-dependent methyltransferase activity"/>
    <property type="evidence" value="ECO:0007669"/>
    <property type="project" value="InterPro"/>
</dbReference>
<dbReference type="InterPro" id="IPR013216">
    <property type="entry name" value="Methyltransf_11"/>
</dbReference>
<dbReference type="PANTHER" id="PTHR43591">
    <property type="entry name" value="METHYLTRANSFERASE"/>
    <property type="match status" value="1"/>
</dbReference>
<name>A0A7W9HEK3_9PSEU</name>
<feature type="domain" description="Methyltransferase type 11" evidence="1">
    <location>
        <begin position="53"/>
        <end position="150"/>
    </location>
</feature>
<protein>
    <submittedName>
        <fullName evidence="2">Ubiquinone/menaquinone biosynthesis C-methylase UbiE</fullName>
    </submittedName>
</protein>
<dbReference type="RefSeq" id="WP_184915043.1">
    <property type="nucleotide sequence ID" value="NZ_JACHMO010000001.1"/>
</dbReference>
<evidence type="ECO:0000259" key="1">
    <source>
        <dbReference type="Pfam" id="PF08241"/>
    </source>
</evidence>
<dbReference type="EMBL" id="JACHMO010000001">
    <property type="protein sequence ID" value="MBB5800498.1"/>
    <property type="molecule type" value="Genomic_DNA"/>
</dbReference>
<dbReference type="GO" id="GO:0032259">
    <property type="term" value="P:methylation"/>
    <property type="evidence" value="ECO:0007669"/>
    <property type="project" value="UniProtKB-KW"/>
</dbReference>
<accession>A0A7W9HEK3</accession>
<dbReference type="AlphaFoldDB" id="A0A7W9HEK3"/>
<sequence>MSDRSRTDHPRTHYFDRRRSTAYDRRARRSLGGLYRRVAADVAALAPPDAVVLDVGTGPGQLPREIAARRADVVLGGVDLSADMVDIATAAVGDLASRITFQVADVAALPQPDDSVDLVVSTLSMHEWPDRRRAVAELGRVLRPGGVLLVYDFRFARFEPEAFTGFADVRRVPVRPGWWPVALFSRVVASAR</sequence>
<dbReference type="SUPFAM" id="SSF53335">
    <property type="entry name" value="S-adenosyl-L-methionine-dependent methyltransferases"/>
    <property type="match status" value="1"/>
</dbReference>
<evidence type="ECO:0000313" key="3">
    <source>
        <dbReference type="Proteomes" id="UP000552097"/>
    </source>
</evidence>
<organism evidence="2 3">
    <name type="scientific">Saccharothrix ecbatanensis</name>
    <dbReference type="NCBI Taxonomy" id="1105145"/>
    <lineage>
        <taxon>Bacteria</taxon>
        <taxon>Bacillati</taxon>
        <taxon>Actinomycetota</taxon>
        <taxon>Actinomycetes</taxon>
        <taxon>Pseudonocardiales</taxon>
        <taxon>Pseudonocardiaceae</taxon>
        <taxon>Saccharothrix</taxon>
    </lineage>
</organism>
<dbReference type="Pfam" id="PF08241">
    <property type="entry name" value="Methyltransf_11"/>
    <property type="match status" value="1"/>
</dbReference>
<reference evidence="2 3" key="1">
    <citation type="submission" date="2020-08" db="EMBL/GenBank/DDBJ databases">
        <title>Sequencing the genomes of 1000 actinobacteria strains.</title>
        <authorList>
            <person name="Klenk H.-P."/>
        </authorList>
    </citation>
    <scope>NUCLEOTIDE SEQUENCE [LARGE SCALE GENOMIC DNA]</scope>
    <source>
        <strain evidence="2 3">DSM 45486</strain>
    </source>
</reference>
<keyword evidence="3" id="KW-1185">Reference proteome</keyword>
<dbReference type="Gene3D" id="3.40.50.150">
    <property type="entry name" value="Vaccinia Virus protein VP39"/>
    <property type="match status" value="1"/>
</dbReference>
<keyword evidence="2" id="KW-0830">Ubiquinone</keyword>
<gene>
    <name evidence="2" type="ORF">F4560_000266</name>
</gene>
<dbReference type="InterPro" id="IPR029063">
    <property type="entry name" value="SAM-dependent_MTases_sf"/>
</dbReference>